<evidence type="ECO:0000256" key="3">
    <source>
        <dbReference type="ARBA" id="ARBA00038412"/>
    </source>
</evidence>
<dbReference type="CDD" id="cd00085">
    <property type="entry name" value="HNHc"/>
    <property type="match status" value="1"/>
</dbReference>
<accession>A0A9D2M652</accession>
<dbReference type="GO" id="GO:0008270">
    <property type="term" value="F:zinc ion binding"/>
    <property type="evidence" value="ECO:0007669"/>
    <property type="project" value="InterPro"/>
</dbReference>
<dbReference type="Proteomes" id="UP000886803">
    <property type="component" value="Unassembled WGS sequence"/>
</dbReference>
<comment type="similarity">
    <text evidence="3">Belongs to the HNH nuclease family.</text>
</comment>
<name>A0A9D2M652_9FIRM</name>
<dbReference type="PANTHER" id="PTHR41286:SF1">
    <property type="entry name" value="HNH NUCLEASE YAJD-RELATED"/>
    <property type="match status" value="1"/>
</dbReference>
<proteinExistence type="inferred from homology"/>
<dbReference type="Pfam" id="PF01844">
    <property type="entry name" value="HNH"/>
    <property type="match status" value="1"/>
</dbReference>
<reference evidence="6" key="1">
    <citation type="journal article" date="2021" name="PeerJ">
        <title>Extensive microbial diversity within the chicken gut microbiome revealed by metagenomics and culture.</title>
        <authorList>
            <person name="Gilroy R."/>
            <person name="Ravi A."/>
            <person name="Getino M."/>
            <person name="Pursley I."/>
            <person name="Horton D.L."/>
            <person name="Alikhan N.F."/>
            <person name="Baker D."/>
            <person name="Gharbi K."/>
            <person name="Hall N."/>
            <person name="Watson M."/>
            <person name="Adriaenssens E.M."/>
            <person name="Foster-Nyarko E."/>
            <person name="Jarju S."/>
            <person name="Secka A."/>
            <person name="Antonio M."/>
            <person name="Oren A."/>
            <person name="Chaudhuri R.R."/>
            <person name="La Ragione R."/>
            <person name="Hildebrand F."/>
            <person name="Pallen M.J."/>
        </authorList>
    </citation>
    <scope>NUCLEOTIDE SEQUENCE</scope>
    <source>
        <strain evidence="6">ChiBcec8-13705</strain>
    </source>
</reference>
<keyword evidence="2" id="KW-0378">Hydrolase</keyword>
<dbReference type="GO" id="GO:0016787">
    <property type="term" value="F:hydrolase activity"/>
    <property type="evidence" value="ECO:0007669"/>
    <property type="project" value="UniProtKB-KW"/>
</dbReference>
<evidence type="ECO:0000256" key="1">
    <source>
        <dbReference type="ARBA" id="ARBA00022722"/>
    </source>
</evidence>
<organism evidence="6 7">
    <name type="scientific">Candidatus Gemmiger avicola</name>
    <dbReference type="NCBI Taxonomy" id="2838605"/>
    <lineage>
        <taxon>Bacteria</taxon>
        <taxon>Bacillati</taxon>
        <taxon>Bacillota</taxon>
        <taxon>Clostridia</taxon>
        <taxon>Eubacteriales</taxon>
        <taxon>Gemmiger</taxon>
    </lineage>
</organism>
<dbReference type="GO" id="GO:0003676">
    <property type="term" value="F:nucleic acid binding"/>
    <property type="evidence" value="ECO:0007669"/>
    <property type="project" value="InterPro"/>
</dbReference>
<dbReference type="EMBL" id="DWYG01000013">
    <property type="protein sequence ID" value="HJB41108.1"/>
    <property type="molecule type" value="Genomic_DNA"/>
</dbReference>
<keyword evidence="1" id="KW-0540">Nuclease</keyword>
<reference evidence="6" key="2">
    <citation type="submission" date="2021-04" db="EMBL/GenBank/DDBJ databases">
        <authorList>
            <person name="Gilroy R."/>
        </authorList>
    </citation>
    <scope>NUCLEOTIDE SEQUENCE</scope>
    <source>
        <strain evidence="6">ChiBcec8-13705</strain>
    </source>
</reference>
<keyword evidence="6" id="KW-0255">Endonuclease</keyword>
<protein>
    <recommendedName>
        <fullName evidence="4">Putative HNH nuclease YajD</fullName>
    </recommendedName>
</protein>
<evidence type="ECO:0000259" key="5">
    <source>
        <dbReference type="Pfam" id="PF01844"/>
    </source>
</evidence>
<evidence type="ECO:0000313" key="6">
    <source>
        <dbReference type="EMBL" id="HJB41108.1"/>
    </source>
</evidence>
<feature type="domain" description="HNH" evidence="5">
    <location>
        <begin position="29"/>
        <end position="79"/>
    </location>
</feature>
<dbReference type="InterPro" id="IPR002711">
    <property type="entry name" value="HNH"/>
</dbReference>
<dbReference type="AlphaFoldDB" id="A0A9D2M652"/>
<evidence type="ECO:0000313" key="7">
    <source>
        <dbReference type="Proteomes" id="UP000886803"/>
    </source>
</evidence>
<dbReference type="GO" id="GO:0004519">
    <property type="term" value="F:endonuclease activity"/>
    <property type="evidence" value="ECO:0007669"/>
    <property type="project" value="UniProtKB-KW"/>
</dbReference>
<dbReference type="GO" id="GO:0005829">
    <property type="term" value="C:cytosol"/>
    <property type="evidence" value="ECO:0007669"/>
    <property type="project" value="TreeGrafter"/>
</dbReference>
<evidence type="ECO:0000256" key="2">
    <source>
        <dbReference type="ARBA" id="ARBA00022801"/>
    </source>
</evidence>
<sequence length="97" mass="10772">MKEFAKAFYKSKAWQRTRAAYAASVGELCEECLRHGLVRAGEIVHHKQPLTPGNINDPAVALSFGNLELLCRDCHAARHGGVKRYKVDAAGRVTPRR</sequence>
<dbReference type="PANTHER" id="PTHR41286">
    <property type="entry name" value="HNH NUCLEASE YAJD-RELATED"/>
    <property type="match status" value="1"/>
</dbReference>
<dbReference type="InterPro" id="IPR003615">
    <property type="entry name" value="HNH_nuc"/>
</dbReference>
<comment type="caution">
    <text evidence="6">The sequence shown here is derived from an EMBL/GenBank/DDBJ whole genome shotgun (WGS) entry which is preliminary data.</text>
</comment>
<gene>
    <name evidence="6" type="ORF">H9945_01250</name>
</gene>
<evidence type="ECO:0000256" key="4">
    <source>
        <dbReference type="ARBA" id="ARBA00040194"/>
    </source>
</evidence>